<evidence type="ECO:0000256" key="4">
    <source>
        <dbReference type="ARBA" id="ARBA00022448"/>
    </source>
</evidence>
<evidence type="ECO:0000256" key="6">
    <source>
        <dbReference type="ARBA" id="ARBA00023034"/>
    </source>
</evidence>
<dbReference type="AlphaFoldDB" id="A0A915EJ09"/>
<evidence type="ECO:0000313" key="8">
    <source>
        <dbReference type="Proteomes" id="UP000887574"/>
    </source>
</evidence>
<evidence type="ECO:0000256" key="2">
    <source>
        <dbReference type="ARBA" id="ARBA00006653"/>
    </source>
</evidence>
<dbReference type="WBParaSite" id="jg6407">
    <property type="protein sequence ID" value="jg6407"/>
    <property type="gene ID" value="jg6407"/>
</dbReference>
<reference evidence="9" key="1">
    <citation type="submission" date="2022-11" db="UniProtKB">
        <authorList>
            <consortium name="WormBaseParasite"/>
        </authorList>
    </citation>
    <scope>IDENTIFICATION</scope>
</reference>
<dbReference type="InterPro" id="IPR033370">
    <property type="entry name" value="COG1"/>
</dbReference>
<dbReference type="GO" id="GO:0000139">
    <property type="term" value="C:Golgi membrane"/>
    <property type="evidence" value="ECO:0007669"/>
    <property type="project" value="UniProtKB-SubCell"/>
</dbReference>
<keyword evidence="5" id="KW-0653">Protein transport</keyword>
<comment type="similarity">
    <text evidence="2">Belongs to the COG1 family.</text>
</comment>
<dbReference type="Proteomes" id="UP000887574">
    <property type="component" value="Unplaced"/>
</dbReference>
<dbReference type="GO" id="GO:0006891">
    <property type="term" value="P:intra-Golgi vesicle-mediated transport"/>
    <property type="evidence" value="ECO:0007669"/>
    <property type="project" value="InterPro"/>
</dbReference>
<evidence type="ECO:0000256" key="1">
    <source>
        <dbReference type="ARBA" id="ARBA00004395"/>
    </source>
</evidence>
<dbReference type="GO" id="GO:0017119">
    <property type="term" value="C:Golgi transport complex"/>
    <property type="evidence" value="ECO:0007669"/>
    <property type="project" value="InterPro"/>
</dbReference>
<name>A0A915EJ09_9BILA</name>
<keyword evidence="4" id="KW-0813">Transport</keyword>
<keyword evidence="8" id="KW-1185">Reference proteome</keyword>
<evidence type="ECO:0000256" key="5">
    <source>
        <dbReference type="ARBA" id="ARBA00022927"/>
    </source>
</evidence>
<comment type="subcellular location">
    <subcellularLocation>
        <location evidence="1">Golgi apparatus membrane</location>
        <topology evidence="1">Peripheral membrane protein</topology>
    </subcellularLocation>
</comment>
<accession>A0A915EJ09</accession>
<evidence type="ECO:0000256" key="7">
    <source>
        <dbReference type="ARBA" id="ARBA00023136"/>
    </source>
</evidence>
<organism evidence="8 9">
    <name type="scientific">Ditylenchus dipsaci</name>
    <dbReference type="NCBI Taxonomy" id="166011"/>
    <lineage>
        <taxon>Eukaryota</taxon>
        <taxon>Metazoa</taxon>
        <taxon>Ecdysozoa</taxon>
        <taxon>Nematoda</taxon>
        <taxon>Chromadorea</taxon>
        <taxon>Rhabditida</taxon>
        <taxon>Tylenchina</taxon>
        <taxon>Tylenchomorpha</taxon>
        <taxon>Sphaerularioidea</taxon>
        <taxon>Anguinidae</taxon>
        <taxon>Anguininae</taxon>
        <taxon>Ditylenchus</taxon>
    </lineage>
</organism>
<keyword evidence="6" id="KW-0333">Golgi apparatus</keyword>
<proteinExistence type="inferred from homology"/>
<dbReference type="GO" id="GO:0015031">
    <property type="term" value="P:protein transport"/>
    <property type="evidence" value="ECO:0007669"/>
    <property type="project" value="UniProtKB-KW"/>
</dbReference>
<keyword evidence="7" id="KW-0472">Membrane</keyword>
<sequence>MNRDAEKIVRCNKTLHQATEQALCHYIDFVIEDCVENSQLAQIPRLCTSFNLWLDLVQVNEKTNLEDGNDVSSGVDVPTQLSRHYFHFLYTVCQQINNHSIGHLFTRNVIADVSRRLGELLSSNLKQCAQACSSAPLICTQLLFDCRALFLMFPVNKGFIEAAEMLQAKIDPFELKLVSTPISKNAKLFAQRTTMVFGQLQVEHVSGNSKDSNNLNASYSALVDITPKIADVRRLTLIPGCPYLGAMMKNECKKENLLLLKTFPQLIVRQLKSAWLARQLLQHHPFLHFCMIRSQLDGLKTNMCIRCNISQM</sequence>
<evidence type="ECO:0000256" key="3">
    <source>
        <dbReference type="ARBA" id="ARBA00020978"/>
    </source>
</evidence>
<dbReference type="PANTHER" id="PTHR31658">
    <property type="entry name" value="CONSERVED OLIGOMERIC GOLGI COMPLEX SUBUNIT 1"/>
    <property type="match status" value="1"/>
</dbReference>
<protein>
    <recommendedName>
        <fullName evidence="3">Conserved oligomeric Golgi complex subunit 1</fullName>
    </recommendedName>
</protein>
<dbReference type="PANTHER" id="PTHR31658:SF0">
    <property type="entry name" value="CONSERVED OLIGOMERIC GOLGI COMPLEX SUBUNIT 1"/>
    <property type="match status" value="1"/>
</dbReference>
<evidence type="ECO:0000313" key="9">
    <source>
        <dbReference type="WBParaSite" id="jg6407"/>
    </source>
</evidence>